<dbReference type="GO" id="GO:0030424">
    <property type="term" value="C:axon"/>
    <property type="evidence" value="ECO:0007669"/>
    <property type="project" value="TreeGrafter"/>
</dbReference>
<proteinExistence type="predicted"/>
<feature type="compositionally biased region" description="Basic and acidic residues" evidence="1">
    <location>
        <begin position="285"/>
        <end position="314"/>
    </location>
</feature>
<dbReference type="GO" id="GO:0034703">
    <property type="term" value="C:cation channel complex"/>
    <property type="evidence" value="ECO:0007669"/>
    <property type="project" value="TreeGrafter"/>
</dbReference>
<dbReference type="AlphaFoldDB" id="A0A238BT12"/>
<feature type="region of interest" description="Disordered" evidence="1">
    <location>
        <begin position="275"/>
        <end position="314"/>
    </location>
</feature>
<dbReference type="OrthoDB" id="5850252at2759"/>
<dbReference type="Proteomes" id="UP000242913">
    <property type="component" value="Unassembled WGS sequence"/>
</dbReference>
<evidence type="ECO:0000259" key="2">
    <source>
        <dbReference type="Pfam" id="PF19424"/>
    </source>
</evidence>
<reference evidence="3 4" key="1">
    <citation type="submission" date="2015-12" db="EMBL/GenBank/DDBJ databases">
        <title>Draft genome of the nematode, Onchocerca flexuosa.</title>
        <authorList>
            <person name="Mitreva M."/>
        </authorList>
    </citation>
    <scope>NUCLEOTIDE SEQUENCE [LARGE SCALE GENOMIC DNA]</scope>
    <source>
        <strain evidence="3">Red Deer</strain>
    </source>
</reference>
<sequence>NFQFAILEVRTSLLNLNIPLRKFINLRGIQEGVRRFSFFLETCRPGSYPDPPLLAALLDLKSPVLARASLLLECALFVHRCNKGDWPEWIRSNNACQLSAFVGGSTFGIRGTPSATRRMHMMQRAAARCFFDWGCQLGERIYKIIETNGAMHSKVPVKKSDLNRRELVIVDNLEDFFDEGIVNDESGERCPPAILFLACLLLNEITAFLRETFQTIPRPRGNKGPSSAASNFDKLMLNRRWSILSNTFASQQHQQTTSSIQSIADINLSVHQSDRRISLSTNEENSSRSSHEHSDDIVQQSDKKEDADPTGDKLKRCVNAKRRISLSDQYLAYKKKSNYEGKYGKKYPCVRRSYTLTLPIYSTVITAITSRSGFKKKEKKIKIVSLSFFLLSSK</sequence>
<keyword evidence="4" id="KW-1185">Reference proteome</keyword>
<feature type="non-terminal residue" evidence="3">
    <location>
        <position position="1"/>
    </location>
</feature>
<feature type="non-terminal residue" evidence="3">
    <location>
        <position position="394"/>
    </location>
</feature>
<evidence type="ECO:0000313" key="3">
    <source>
        <dbReference type="EMBL" id="OZC08433.1"/>
    </source>
</evidence>
<dbReference type="PANTHER" id="PTHR31781">
    <property type="entry name" value="UNC80"/>
    <property type="match status" value="1"/>
</dbReference>
<evidence type="ECO:0000256" key="1">
    <source>
        <dbReference type="SAM" id="MobiDB-lite"/>
    </source>
</evidence>
<dbReference type="Pfam" id="PF19424">
    <property type="entry name" value="UNC80"/>
    <property type="match status" value="1"/>
</dbReference>
<evidence type="ECO:0000313" key="4">
    <source>
        <dbReference type="Proteomes" id="UP000242913"/>
    </source>
</evidence>
<dbReference type="PANTHER" id="PTHR31781:SF1">
    <property type="entry name" value="PROTEIN UNC-80 HOMOLOG"/>
    <property type="match status" value="1"/>
</dbReference>
<dbReference type="EMBL" id="KZ270008">
    <property type="protein sequence ID" value="OZC08433.1"/>
    <property type="molecule type" value="Genomic_DNA"/>
</dbReference>
<gene>
    <name evidence="3" type="ORF">X798_04493</name>
</gene>
<dbReference type="GO" id="GO:0055080">
    <property type="term" value="P:monoatomic cation homeostasis"/>
    <property type="evidence" value="ECO:0007669"/>
    <property type="project" value="TreeGrafter"/>
</dbReference>
<dbReference type="InterPro" id="IPR045852">
    <property type="entry name" value="UNC80_central"/>
</dbReference>
<feature type="domain" description="Protein UNC80 central region" evidence="2">
    <location>
        <begin position="21"/>
        <end position="353"/>
    </location>
</feature>
<organism evidence="3 4">
    <name type="scientific">Onchocerca flexuosa</name>
    <dbReference type="NCBI Taxonomy" id="387005"/>
    <lineage>
        <taxon>Eukaryota</taxon>
        <taxon>Metazoa</taxon>
        <taxon>Ecdysozoa</taxon>
        <taxon>Nematoda</taxon>
        <taxon>Chromadorea</taxon>
        <taxon>Rhabditida</taxon>
        <taxon>Spirurina</taxon>
        <taxon>Spiruromorpha</taxon>
        <taxon>Filarioidea</taxon>
        <taxon>Onchocercidae</taxon>
        <taxon>Onchocerca</taxon>
    </lineage>
</organism>
<accession>A0A238BT12</accession>
<protein>
    <recommendedName>
        <fullName evidence="2">Protein UNC80 central region domain-containing protein</fullName>
    </recommendedName>
</protein>
<name>A0A238BT12_9BILA</name>
<dbReference type="GO" id="GO:0005261">
    <property type="term" value="F:monoatomic cation channel activity"/>
    <property type="evidence" value="ECO:0007669"/>
    <property type="project" value="TreeGrafter"/>
</dbReference>